<dbReference type="Proteomes" id="UP000198760">
    <property type="component" value="Unassembled WGS sequence"/>
</dbReference>
<protein>
    <recommendedName>
        <fullName evidence="5">Ash protein family protein</fullName>
    </recommendedName>
</protein>
<comment type="caution">
    <text evidence="1">The sequence shown here is derived from an EMBL/GenBank/DDBJ whole genome shotgun (WGS) entry which is preliminary data.</text>
</comment>
<dbReference type="Proteomes" id="UP000199173">
    <property type="component" value="Unassembled WGS sequence"/>
</dbReference>
<keyword evidence="3" id="KW-1185">Reference proteome</keyword>
<dbReference type="EMBL" id="FOYJ01000002">
    <property type="protein sequence ID" value="SFR04955.1"/>
    <property type="molecule type" value="Genomic_DNA"/>
</dbReference>
<reference evidence="3 4" key="1">
    <citation type="submission" date="2016-10" db="EMBL/GenBank/DDBJ databases">
        <authorList>
            <person name="Varghese N."/>
            <person name="Submissions S."/>
        </authorList>
    </citation>
    <scope>NUCLEOTIDE SEQUENCE [LARGE SCALE GENOMIC DNA]</scope>
    <source>
        <strain evidence="2 3">NFIX06</strain>
        <strain evidence="1 4">NFIX08</strain>
    </source>
</reference>
<evidence type="ECO:0000313" key="4">
    <source>
        <dbReference type="Proteomes" id="UP000199173"/>
    </source>
</evidence>
<accession>A0AAX2EPR1</accession>
<sequence length="158" mass="17935">MRTALLNRFITSVEQTYHSLVTHIPTYSKLYFRLMTHDARCQAIGIISKMTSNVRANPGDFIKYARHHGAKIQHYAAILSRPVNALYECFLLQVPVDPRPARVGTTVRSRAGLAGGSPTFAPELQDVLRRISTSKVNECYLRENNWLHFSVFFHDSAT</sequence>
<gene>
    <name evidence="2" type="ORF">SAMN03159428_00941</name>
    <name evidence="1" type="ORF">SAMN03159514_01403</name>
</gene>
<organism evidence="1 4">
    <name type="scientific">Kosakonia radicincitans</name>
    <dbReference type="NCBI Taxonomy" id="283686"/>
    <lineage>
        <taxon>Bacteria</taxon>
        <taxon>Pseudomonadati</taxon>
        <taxon>Pseudomonadota</taxon>
        <taxon>Gammaproteobacteria</taxon>
        <taxon>Enterobacterales</taxon>
        <taxon>Enterobacteriaceae</taxon>
        <taxon>Kosakonia</taxon>
    </lineage>
</organism>
<dbReference type="AlphaFoldDB" id="A0AAX2EPR1"/>
<dbReference type="EMBL" id="FPAV01000002">
    <property type="protein sequence ID" value="SFT54482.1"/>
    <property type="molecule type" value="Genomic_DNA"/>
</dbReference>
<evidence type="ECO:0000313" key="3">
    <source>
        <dbReference type="Proteomes" id="UP000198760"/>
    </source>
</evidence>
<evidence type="ECO:0008006" key="5">
    <source>
        <dbReference type="Google" id="ProtNLM"/>
    </source>
</evidence>
<name>A0AAX2EPR1_9ENTR</name>
<proteinExistence type="predicted"/>
<evidence type="ECO:0000313" key="2">
    <source>
        <dbReference type="EMBL" id="SFT54482.1"/>
    </source>
</evidence>
<evidence type="ECO:0000313" key="1">
    <source>
        <dbReference type="EMBL" id="SFR04955.1"/>
    </source>
</evidence>